<dbReference type="PROSITE" id="PS00072">
    <property type="entry name" value="ACYL_COA_DH_1"/>
    <property type="match status" value="1"/>
</dbReference>
<dbReference type="STRING" id="1962155.B1813_00820"/>
<dbReference type="Gene3D" id="2.40.110.10">
    <property type="entry name" value="Butyryl-CoA Dehydrogenase, subunit A, domain 2"/>
    <property type="match status" value="1"/>
</dbReference>
<keyword evidence="8 13" id="KW-0560">Oxidoreductase</keyword>
<keyword evidence="9" id="KW-0443">Lipid metabolism</keyword>
<protein>
    <recommendedName>
        <fullName evidence="11">short-chain 2-methylacyl-CoA dehydrogenase</fullName>
        <ecNumber evidence="11">1.3.8.5</ecNumber>
    </recommendedName>
</protein>
<gene>
    <name evidence="17" type="ORF">B1813_00820</name>
</gene>
<evidence type="ECO:0000313" key="18">
    <source>
        <dbReference type="Proteomes" id="UP000192591"/>
    </source>
</evidence>
<sequence>MDSVLSDRERLFRDTVAEFAAGRVAPLVADMDRNAEYDPRLVRDLFAQGLMGIEVPEAYGGLGAGLLDVVLAIEQLARVDPAIAVLVDVQNALLAAALVRYGTGDQKRRFLPTLAGGVVGSFALSEAEAGSDAFAMTTRAEPAPGGYRIHGEKAWITSAHEAGVFLVCARTGADARTPALTMFLVDRDSDGLRIGSRIDKLGIRASSTCDVTFDGVFVPEENVLGRAGQGMQIAVEALNIGKLGIAAQLVGLAEGALGHALAYAERRAQFGHPIAAFQGVRFPLARLRVEVDAARLTLYQTTRALTDGPDDPRQRLRDTAGAKLLASEVAERVASHALETFGGSGFTTACPAEKYYRDAKIGKIYEGTSNVQLRTIAATVFSVPEATEAVSTKGTRP</sequence>
<evidence type="ECO:0000259" key="15">
    <source>
        <dbReference type="Pfam" id="PF02770"/>
    </source>
</evidence>
<comment type="cofactor">
    <cofactor evidence="1 13">
        <name>FAD</name>
        <dbReference type="ChEBI" id="CHEBI:57692"/>
    </cofactor>
</comment>
<dbReference type="InterPro" id="IPR009075">
    <property type="entry name" value="AcylCo_DH/oxidase_C"/>
</dbReference>
<dbReference type="AlphaFoldDB" id="A0A1V9AC36"/>
<dbReference type="PANTHER" id="PTHR43884:SF1">
    <property type="entry name" value="SHORT_BRANCHED CHAIN SPECIFIC ACYL-COA DEHYDROGENASE, MITOCHONDRIAL"/>
    <property type="match status" value="1"/>
</dbReference>
<dbReference type="InterPro" id="IPR037069">
    <property type="entry name" value="AcylCoA_DH/ox_N_sf"/>
</dbReference>
<feature type="domain" description="Acyl-CoA dehydrogenase/oxidase N-terminal" evidence="16">
    <location>
        <begin position="7"/>
        <end position="117"/>
    </location>
</feature>
<evidence type="ECO:0000256" key="7">
    <source>
        <dbReference type="ARBA" id="ARBA00022832"/>
    </source>
</evidence>
<dbReference type="InterPro" id="IPR006089">
    <property type="entry name" value="Acyl-CoA_DH_CS"/>
</dbReference>
<evidence type="ECO:0000256" key="12">
    <source>
        <dbReference type="ARBA" id="ARBA00048235"/>
    </source>
</evidence>
<evidence type="ECO:0000256" key="8">
    <source>
        <dbReference type="ARBA" id="ARBA00023002"/>
    </source>
</evidence>
<keyword evidence="7" id="KW-0276">Fatty acid metabolism</keyword>
<feature type="domain" description="Acyl-CoA dehydrogenase/oxidase C-terminal" evidence="14">
    <location>
        <begin position="228"/>
        <end position="380"/>
    </location>
</feature>
<organism evidence="17 18">
    <name type="scientific">Saccharomonospora piscinae</name>
    <dbReference type="NCBI Taxonomy" id="687388"/>
    <lineage>
        <taxon>Bacteria</taxon>
        <taxon>Bacillati</taxon>
        <taxon>Actinomycetota</taxon>
        <taxon>Actinomycetes</taxon>
        <taxon>Pseudonocardiales</taxon>
        <taxon>Pseudonocardiaceae</taxon>
        <taxon>Saccharomonospora</taxon>
    </lineage>
</organism>
<evidence type="ECO:0000256" key="4">
    <source>
        <dbReference type="ARBA" id="ARBA00011881"/>
    </source>
</evidence>
<dbReference type="EMBL" id="MWIH01000002">
    <property type="protein sequence ID" value="OQO94682.1"/>
    <property type="molecule type" value="Genomic_DNA"/>
</dbReference>
<evidence type="ECO:0000256" key="10">
    <source>
        <dbReference type="ARBA" id="ARBA00037895"/>
    </source>
</evidence>
<proteinExistence type="inferred from homology"/>
<dbReference type="Gene3D" id="1.10.540.10">
    <property type="entry name" value="Acyl-CoA dehydrogenase/oxidase, N-terminal domain"/>
    <property type="match status" value="1"/>
</dbReference>
<dbReference type="RefSeq" id="WP_081190127.1">
    <property type="nucleotide sequence ID" value="NZ_MWIH01000002.1"/>
</dbReference>
<dbReference type="InterPro" id="IPR046373">
    <property type="entry name" value="Acyl-CoA_Oxase/DH_mid-dom_sf"/>
</dbReference>
<dbReference type="EC" id="1.3.8.5" evidence="11"/>
<dbReference type="InterPro" id="IPR009100">
    <property type="entry name" value="AcylCoA_DH/oxidase_NM_dom_sf"/>
</dbReference>
<reference evidence="17 18" key="1">
    <citation type="submission" date="2017-02" db="EMBL/GenBank/DDBJ databases">
        <title>Draft genome of Saccharomonospora sp. 154.</title>
        <authorList>
            <person name="Alonso-Carmona G.S."/>
            <person name="De La Haba R."/>
            <person name="Vera-Gargallo B."/>
            <person name="Sandoval-Trujillo A.H."/>
            <person name="Ramirez-Duran N."/>
            <person name="Ventosa A."/>
        </authorList>
    </citation>
    <scope>NUCLEOTIDE SEQUENCE [LARGE SCALE GENOMIC DNA]</scope>
    <source>
        <strain evidence="17 18">LRS4.154</strain>
    </source>
</reference>
<keyword evidence="18" id="KW-1185">Reference proteome</keyword>
<comment type="caution">
    <text evidence="17">The sequence shown here is derived from an EMBL/GenBank/DDBJ whole genome shotgun (WGS) entry which is preliminary data.</text>
</comment>
<evidence type="ECO:0000256" key="13">
    <source>
        <dbReference type="RuleBase" id="RU362125"/>
    </source>
</evidence>
<comment type="similarity">
    <text evidence="3 13">Belongs to the acyl-CoA dehydrogenase family.</text>
</comment>
<dbReference type="GO" id="GO:0006631">
    <property type="term" value="P:fatty acid metabolic process"/>
    <property type="evidence" value="ECO:0007669"/>
    <property type="project" value="UniProtKB-KW"/>
</dbReference>
<name>A0A1V9AC36_SACPI</name>
<dbReference type="SUPFAM" id="SSF56645">
    <property type="entry name" value="Acyl-CoA dehydrogenase NM domain-like"/>
    <property type="match status" value="1"/>
</dbReference>
<evidence type="ECO:0000256" key="9">
    <source>
        <dbReference type="ARBA" id="ARBA00023098"/>
    </source>
</evidence>
<comment type="pathway">
    <text evidence="2">Lipid metabolism; mitochondrial fatty acid beta-oxidation.</text>
</comment>
<dbReference type="PIRSF" id="PIRSF016578">
    <property type="entry name" value="HsaA"/>
    <property type="match status" value="1"/>
</dbReference>
<dbReference type="Pfam" id="PF02770">
    <property type="entry name" value="Acyl-CoA_dh_M"/>
    <property type="match status" value="1"/>
</dbReference>
<dbReference type="InterPro" id="IPR013786">
    <property type="entry name" value="AcylCoA_DH/ox_N"/>
</dbReference>
<keyword evidence="6 13" id="KW-0274">FAD</keyword>
<dbReference type="FunFam" id="1.10.540.10:FF:000026">
    <property type="entry name" value="Acyl-CoA dehydrogenase medium chain"/>
    <property type="match status" value="1"/>
</dbReference>
<evidence type="ECO:0000256" key="11">
    <source>
        <dbReference type="ARBA" id="ARBA00039036"/>
    </source>
</evidence>
<comment type="pathway">
    <text evidence="10">Amino-acid degradation; L-isoleucine degradation.</text>
</comment>
<dbReference type="Pfam" id="PF02771">
    <property type="entry name" value="Acyl-CoA_dh_N"/>
    <property type="match status" value="1"/>
</dbReference>
<evidence type="ECO:0000259" key="14">
    <source>
        <dbReference type="Pfam" id="PF00441"/>
    </source>
</evidence>
<comment type="subunit">
    <text evidence="4">Homotetramer.</text>
</comment>
<evidence type="ECO:0000256" key="5">
    <source>
        <dbReference type="ARBA" id="ARBA00022630"/>
    </source>
</evidence>
<dbReference type="FunFam" id="2.40.110.10:FF:000001">
    <property type="entry name" value="Acyl-CoA dehydrogenase, mitochondrial"/>
    <property type="match status" value="1"/>
</dbReference>
<dbReference type="GO" id="GO:0050660">
    <property type="term" value="F:flavin adenine dinucleotide binding"/>
    <property type="evidence" value="ECO:0007669"/>
    <property type="project" value="InterPro"/>
</dbReference>
<evidence type="ECO:0000256" key="2">
    <source>
        <dbReference type="ARBA" id="ARBA00005198"/>
    </source>
</evidence>
<dbReference type="Gene3D" id="1.20.140.10">
    <property type="entry name" value="Butyryl-CoA Dehydrogenase, subunit A, domain 3"/>
    <property type="match status" value="1"/>
</dbReference>
<comment type="catalytic activity">
    <reaction evidence="12">
        <text>2-methylbutanoyl-CoA + oxidized [electron-transfer flavoprotein] + H(+) = (2E)-2-methylbut-2-enoyl-CoA + reduced [electron-transfer flavoprotein]</text>
        <dbReference type="Rhea" id="RHEA:43780"/>
        <dbReference type="Rhea" id="RHEA-COMP:10685"/>
        <dbReference type="Rhea" id="RHEA-COMP:10686"/>
        <dbReference type="ChEBI" id="CHEBI:15378"/>
        <dbReference type="ChEBI" id="CHEBI:57336"/>
        <dbReference type="ChEBI" id="CHEBI:57337"/>
        <dbReference type="ChEBI" id="CHEBI:57692"/>
        <dbReference type="ChEBI" id="CHEBI:58307"/>
        <dbReference type="EC" id="1.3.8.5"/>
    </reaction>
    <physiologicalReaction direction="left-to-right" evidence="12">
        <dbReference type="Rhea" id="RHEA:43781"/>
    </physiologicalReaction>
</comment>
<dbReference type="InterPro" id="IPR036250">
    <property type="entry name" value="AcylCo_DH-like_C"/>
</dbReference>
<dbReference type="Proteomes" id="UP000192591">
    <property type="component" value="Unassembled WGS sequence"/>
</dbReference>
<dbReference type="PANTHER" id="PTHR43884">
    <property type="entry name" value="ACYL-COA DEHYDROGENASE"/>
    <property type="match status" value="1"/>
</dbReference>
<evidence type="ECO:0000313" key="17">
    <source>
        <dbReference type="EMBL" id="OQO94682.1"/>
    </source>
</evidence>
<evidence type="ECO:0000256" key="1">
    <source>
        <dbReference type="ARBA" id="ARBA00001974"/>
    </source>
</evidence>
<dbReference type="SUPFAM" id="SSF47203">
    <property type="entry name" value="Acyl-CoA dehydrogenase C-terminal domain-like"/>
    <property type="match status" value="1"/>
</dbReference>
<evidence type="ECO:0000259" key="16">
    <source>
        <dbReference type="Pfam" id="PF02771"/>
    </source>
</evidence>
<evidence type="ECO:0000256" key="3">
    <source>
        <dbReference type="ARBA" id="ARBA00009347"/>
    </source>
</evidence>
<dbReference type="InterPro" id="IPR006091">
    <property type="entry name" value="Acyl-CoA_Oxase/DH_mid-dom"/>
</dbReference>
<dbReference type="GO" id="GO:0003853">
    <property type="term" value="F:short-chain 2-methyl fatty acyl-CoA dehydrogenase activity"/>
    <property type="evidence" value="ECO:0007669"/>
    <property type="project" value="UniProtKB-EC"/>
</dbReference>
<keyword evidence="5 13" id="KW-0285">Flavoprotein</keyword>
<dbReference type="FunFam" id="1.20.140.10:FF:000004">
    <property type="entry name" value="Acyl-CoA dehydrogenase FadE25"/>
    <property type="match status" value="1"/>
</dbReference>
<accession>A0A1V9AC36</accession>
<dbReference type="Pfam" id="PF00441">
    <property type="entry name" value="Acyl-CoA_dh_1"/>
    <property type="match status" value="1"/>
</dbReference>
<evidence type="ECO:0000256" key="6">
    <source>
        <dbReference type="ARBA" id="ARBA00022827"/>
    </source>
</evidence>
<feature type="domain" description="Acyl-CoA oxidase/dehydrogenase middle" evidence="15">
    <location>
        <begin position="121"/>
        <end position="216"/>
    </location>
</feature>